<dbReference type="PANTHER" id="PTHR43130">
    <property type="entry name" value="ARAC-FAMILY TRANSCRIPTIONAL REGULATOR"/>
    <property type="match status" value="1"/>
</dbReference>
<dbReference type="InterPro" id="IPR052158">
    <property type="entry name" value="INH-QAR"/>
</dbReference>
<dbReference type="OrthoDB" id="543156at2759"/>
<dbReference type="Pfam" id="PF01965">
    <property type="entry name" value="DJ-1_PfpI"/>
    <property type="match status" value="1"/>
</dbReference>
<feature type="domain" description="DJ-1/PfpI" evidence="1">
    <location>
        <begin position="33"/>
        <end position="198"/>
    </location>
</feature>
<dbReference type="PANTHER" id="PTHR43130:SF15">
    <property type="entry name" value="THIJ_PFPI FAMILY PROTEIN (AFU_ORTHOLOGUE AFUA_5G14240)"/>
    <property type="match status" value="1"/>
</dbReference>
<dbReference type="Gene3D" id="3.40.50.880">
    <property type="match status" value="1"/>
</dbReference>
<proteinExistence type="predicted"/>
<sequence length="253" mass="27247">MGELEDLIKLALEGNSISKEGLPKGPVPVNFGIVLFPGFQALDAFGPLDALNTLSNIFPLNLHIVAATLDPVSTKAPHTPPSRSDFAQSINPTHTFASAPPLDVLLVPGGLGAIAPEIQTAIDFVARVYPSLKYLFTVCNGASIAARAGVLDGKRATTNKMYWGHETGQRPQVKWVSHARWVVDENVWTTSGVSAGLDGIFAFIAAVYGEEAAEKVSNILEYERHRDPSWDPYAELYGLRDAGLLEVVDGPRE</sequence>
<comment type="caution">
    <text evidence="2">The sequence shown here is derived from an EMBL/GenBank/DDBJ whole genome shotgun (WGS) entry which is preliminary data.</text>
</comment>
<dbReference type="Proteomes" id="UP000775547">
    <property type="component" value="Unassembled WGS sequence"/>
</dbReference>
<name>A0A9P7K9L0_9AGAR</name>
<dbReference type="InterPro" id="IPR002818">
    <property type="entry name" value="DJ-1/PfpI"/>
</dbReference>
<organism evidence="2 3">
    <name type="scientific">Asterophora parasitica</name>
    <dbReference type="NCBI Taxonomy" id="117018"/>
    <lineage>
        <taxon>Eukaryota</taxon>
        <taxon>Fungi</taxon>
        <taxon>Dikarya</taxon>
        <taxon>Basidiomycota</taxon>
        <taxon>Agaricomycotina</taxon>
        <taxon>Agaricomycetes</taxon>
        <taxon>Agaricomycetidae</taxon>
        <taxon>Agaricales</taxon>
        <taxon>Tricholomatineae</taxon>
        <taxon>Lyophyllaceae</taxon>
        <taxon>Asterophora</taxon>
    </lineage>
</organism>
<dbReference type="SUPFAM" id="SSF52317">
    <property type="entry name" value="Class I glutamine amidotransferase-like"/>
    <property type="match status" value="1"/>
</dbReference>
<dbReference type="EMBL" id="JABCKV010001514">
    <property type="protein sequence ID" value="KAG5639976.1"/>
    <property type="molecule type" value="Genomic_DNA"/>
</dbReference>
<evidence type="ECO:0000313" key="3">
    <source>
        <dbReference type="Proteomes" id="UP000775547"/>
    </source>
</evidence>
<dbReference type="InterPro" id="IPR029062">
    <property type="entry name" value="Class_I_gatase-like"/>
</dbReference>
<evidence type="ECO:0000313" key="2">
    <source>
        <dbReference type="EMBL" id="KAG5639976.1"/>
    </source>
</evidence>
<keyword evidence="3" id="KW-1185">Reference proteome</keyword>
<dbReference type="CDD" id="cd03139">
    <property type="entry name" value="GATase1_PfpI_2"/>
    <property type="match status" value="1"/>
</dbReference>
<dbReference type="AlphaFoldDB" id="A0A9P7K9L0"/>
<accession>A0A9P7K9L0</accession>
<protein>
    <recommendedName>
        <fullName evidence="1">DJ-1/PfpI domain-containing protein</fullName>
    </recommendedName>
</protein>
<evidence type="ECO:0000259" key="1">
    <source>
        <dbReference type="Pfam" id="PF01965"/>
    </source>
</evidence>
<reference evidence="2" key="1">
    <citation type="submission" date="2020-07" db="EMBL/GenBank/DDBJ databases">
        <authorList>
            <person name="Nieuwenhuis M."/>
            <person name="Van De Peppel L.J.J."/>
        </authorList>
    </citation>
    <scope>NUCLEOTIDE SEQUENCE</scope>
    <source>
        <strain evidence="2">AP01</strain>
        <tissue evidence="2">Mycelium</tissue>
    </source>
</reference>
<reference evidence="2" key="2">
    <citation type="submission" date="2021-10" db="EMBL/GenBank/DDBJ databases">
        <title>Phylogenomics reveals ancestral predisposition of the termite-cultivated fungus Termitomyces towards a domesticated lifestyle.</title>
        <authorList>
            <person name="Auxier B."/>
            <person name="Grum-Grzhimaylo A."/>
            <person name="Cardenas M.E."/>
            <person name="Lodge J.D."/>
            <person name="Laessoe T."/>
            <person name="Pedersen O."/>
            <person name="Smith M.E."/>
            <person name="Kuyper T.W."/>
            <person name="Franco-Molano E.A."/>
            <person name="Baroni T.J."/>
            <person name="Aanen D.K."/>
        </authorList>
    </citation>
    <scope>NUCLEOTIDE SEQUENCE</scope>
    <source>
        <strain evidence="2">AP01</strain>
        <tissue evidence="2">Mycelium</tissue>
    </source>
</reference>
<gene>
    <name evidence="2" type="ORF">DXG03_002041</name>
</gene>